<dbReference type="Proteomes" id="UP001500962">
    <property type="component" value="Unassembled WGS sequence"/>
</dbReference>
<dbReference type="KEGG" id="hdo:MUK72_11105"/>
<dbReference type="RefSeq" id="WP_244700474.1">
    <property type="nucleotide sequence ID" value="NZ_BAAADN010000002.1"/>
</dbReference>
<evidence type="ECO:0000313" key="2">
    <source>
        <dbReference type="EMBL" id="UOO94510.1"/>
    </source>
</evidence>
<dbReference type="EMBL" id="CP095005">
    <property type="protein sequence ID" value="UOO94510.1"/>
    <property type="molecule type" value="Genomic_DNA"/>
</dbReference>
<dbReference type="Pfam" id="PF24434">
    <property type="entry name" value="DUF7557"/>
    <property type="match status" value="1"/>
</dbReference>
<dbReference type="GeneID" id="71762403"/>
<reference evidence="1" key="1">
    <citation type="journal article" date="2014" name="Int. J. Syst. Evol. Microbiol.">
        <title>Complete genome sequence of Corynebacterium casei LMG S-19264T (=DSM 44701T), isolated from a smear-ripened cheese.</title>
        <authorList>
            <consortium name="US DOE Joint Genome Institute (JGI-PGF)"/>
            <person name="Walter F."/>
            <person name="Albersmeier A."/>
            <person name="Kalinowski J."/>
            <person name="Ruckert C."/>
        </authorList>
    </citation>
    <scope>NUCLEOTIDE SEQUENCE</scope>
    <source>
        <strain evidence="1">JCM 12289</strain>
    </source>
</reference>
<name>A0AAV3SBH1_HALDO</name>
<protein>
    <submittedName>
        <fullName evidence="1">Uncharacterized protein</fullName>
    </submittedName>
</protein>
<keyword evidence="3" id="KW-1185">Reference proteome</keyword>
<evidence type="ECO:0000313" key="3">
    <source>
        <dbReference type="Proteomes" id="UP000830542"/>
    </source>
</evidence>
<dbReference type="InterPro" id="IPR055979">
    <property type="entry name" value="DUF7557"/>
</dbReference>
<evidence type="ECO:0000313" key="1">
    <source>
        <dbReference type="EMBL" id="GAA0450990.1"/>
    </source>
</evidence>
<accession>A0AAV3SBH1</accession>
<dbReference type="EMBL" id="BAAADN010000002">
    <property type="protein sequence ID" value="GAA0450990.1"/>
    <property type="molecule type" value="Genomic_DNA"/>
</dbReference>
<dbReference type="Proteomes" id="UP000830542">
    <property type="component" value="Chromosome"/>
</dbReference>
<evidence type="ECO:0000313" key="4">
    <source>
        <dbReference type="Proteomes" id="UP001500962"/>
    </source>
</evidence>
<sequence length="48" mass="5672">MPEIALDEETIERLDRLRVDEESYDEIVSELINIYETEERTLFRGGSP</sequence>
<gene>
    <name evidence="1" type="ORF">GCM10008985_03330</name>
    <name evidence="2" type="ORF">MUK72_11105</name>
</gene>
<reference evidence="1" key="3">
    <citation type="submission" date="2023-12" db="EMBL/GenBank/DDBJ databases">
        <authorList>
            <person name="Sun Q."/>
            <person name="Inoue M."/>
        </authorList>
    </citation>
    <scope>NUCLEOTIDE SEQUENCE</scope>
    <source>
        <strain evidence="1">JCM 12289</strain>
    </source>
</reference>
<proteinExistence type="predicted"/>
<organism evidence="1 4">
    <name type="scientific">Halococcus dombrowskii</name>
    <dbReference type="NCBI Taxonomy" id="179637"/>
    <lineage>
        <taxon>Archaea</taxon>
        <taxon>Methanobacteriati</taxon>
        <taxon>Methanobacteriota</taxon>
        <taxon>Stenosarchaea group</taxon>
        <taxon>Halobacteria</taxon>
        <taxon>Halobacteriales</taxon>
        <taxon>Halococcaceae</taxon>
        <taxon>Halococcus</taxon>
    </lineage>
</organism>
<reference evidence="2" key="2">
    <citation type="submission" date="2022-04" db="EMBL/GenBank/DDBJ databases">
        <title>Sequencing and genomic assembly of Halococcus dombrowskii.</title>
        <authorList>
            <person name="Lim S.W."/>
            <person name="MacLea K.S."/>
        </authorList>
    </citation>
    <scope>NUCLEOTIDE SEQUENCE</scope>
    <source>
        <strain evidence="2">H4</strain>
    </source>
</reference>
<dbReference type="AlphaFoldDB" id="A0AAV3SBH1"/>